<feature type="compositionally biased region" description="Basic and acidic residues" evidence="1">
    <location>
        <begin position="40"/>
        <end position="62"/>
    </location>
</feature>
<feature type="region of interest" description="Disordered" evidence="1">
    <location>
        <begin position="30"/>
        <end position="107"/>
    </location>
</feature>
<feature type="compositionally biased region" description="Acidic residues" evidence="1">
    <location>
        <begin position="30"/>
        <end position="39"/>
    </location>
</feature>
<dbReference type="Proteomes" id="UP001153269">
    <property type="component" value="Unassembled WGS sequence"/>
</dbReference>
<accession>A0A9N7TT34</accession>
<keyword evidence="3" id="KW-1185">Reference proteome</keyword>
<gene>
    <name evidence="2" type="ORF">PLEPLA_LOCUS5956</name>
</gene>
<dbReference type="AlphaFoldDB" id="A0A9N7TT34"/>
<organism evidence="2 3">
    <name type="scientific">Pleuronectes platessa</name>
    <name type="common">European plaice</name>
    <dbReference type="NCBI Taxonomy" id="8262"/>
    <lineage>
        <taxon>Eukaryota</taxon>
        <taxon>Metazoa</taxon>
        <taxon>Chordata</taxon>
        <taxon>Craniata</taxon>
        <taxon>Vertebrata</taxon>
        <taxon>Euteleostomi</taxon>
        <taxon>Actinopterygii</taxon>
        <taxon>Neopterygii</taxon>
        <taxon>Teleostei</taxon>
        <taxon>Neoteleostei</taxon>
        <taxon>Acanthomorphata</taxon>
        <taxon>Carangaria</taxon>
        <taxon>Pleuronectiformes</taxon>
        <taxon>Pleuronectoidei</taxon>
        <taxon>Pleuronectidae</taxon>
        <taxon>Pleuronectes</taxon>
    </lineage>
</organism>
<evidence type="ECO:0000256" key="1">
    <source>
        <dbReference type="SAM" id="MobiDB-lite"/>
    </source>
</evidence>
<reference evidence="2" key="1">
    <citation type="submission" date="2020-03" db="EMBL/GenBank/DDBJ databases">
        <authorList>
            <person name="Weist P."/>
        </authorList>
    </citation>
    <scope>NUCLEOTIDE SEQUENCE</scope>
</reference>
<proteinExistence type="predicted"/>
<name>A0A9N7TT34_PLEPL</name>
<protein>
    <submittedName>
        <fullName evidence="2">Uncharacterized protein</fullName>
    </submittedName>
</protein>
<comment type="caution">
    <text evidence="2">The sequence shown here is derived from an EMBL/GenBank/DDBJ whole genome shotgun (WGS) entry which is preliminary data.</text>
</comment>
<evidence type="ECO:0000313" key="3">
    <source>
        <dbReference type="Proteomes" id="UP001153269"/>
    </source>
</evidence>
<evidence type="ECO:0000313" key="2">
    <source>
        <dbReference type="EMBL" id="CAB1418134.1"/>
    </source>
</evidence>
<feature type="compositionally biased region" description="Gly residues" evidence="1">
    <location>
        <begin position="94"/>
        <end position="103"/>
    </location>
</feature>
<feature type="compositionally biased region" description="Basic and acidic residues" evidence="1">
    <location>
        <begin position="80"/>
        <end position="93"/>
    </location>
</feature>
<dbReference type="EMBL" id="CADEAL010000306">
    <property type="protein sequence ID" value="CAB1418134.1"/>
    <property type="molecule type" value="Genomic_DNA"/>
</dbReference>
<sequence>MSRRLERCGADELGAERCRQRWTQVEFIGVEDEEEEEEDERRREAWKPRREEGINEEDKWSERQVVVQYPLGDAASRKQLGGEEELKGQRRDGGGGGGGGGGDLGEEMKEKWRAGRGMQVEGGIIRETTACRQEGDISAKWE</sequence>